<reference evidence="1" key="1">
    <citation type="journal article" date="2020" name="bioRxiv">
        <title>Comparative genomics of Chlamydomonas.</title>
        <authorList>
            <person name="Craig R.J."/>
            <person name="Hasan A.R."/>
            <person name="Ness R.W."/>
            <person name="Keightley P.D."/>
        </authorList>
    </citation>
    <scope>NUCLEOTIDE SEQUENCE</scope>
    <source>
        <strain evidence="1">CCAP 11/173</strain>
    </source>
</reference>
<protein>
    <submittedName>
        <fullName evidence="1">Uncharacterized protein</fullName>
    </submittedName>
</protein>
<accession>A0A835T449</accession>
<dbReference type="EMBL" id="JAEHOD010000048">
    <property type="protein sequence ID" value="KAG2437026.1"/>
    <property type="molecule type" value="Genomic_DNA"/>
</dbReference>
<comment type="caution">
    <text evidence="1">The sequence shown here is derived from an EMBL/GenBank/DDBJ whole genome shotgun (WGS) entry which is preliminary data.</text>
</comment>
<dbReference type="Proteomes" id="UP000613740">
    <property type="component" value="Unassembled WGS sequence"/>
</dbReference>
<evidence type="ECO:0000313" key="1">
    <source>
        <dbReference type="EMBL" id="KAG2437026.1"/>
    </source>
</evidence>
<gene>
    <name evidence="1" type="ORF">HYH02_011457</name>
</gene>
<name>A0A835T449_9CHLO</name>
<proteinExistence type="predicted"/>
<sequence length="69" mass="8239">MRFVRSMQLRELDWREALQRGVAEDSRASRRAARALAEALRQDAWKEYKQTVWERECMIDSQQKGARGR</sequence>
<evidence type="ECO:0000313" key="2">
    <source>
        <dbReference type="Proteomes" id="UP000613740"/>
    </source>
</evidence>
<dbReference type="AlphaFoldDB" id="A0A835T449"/>
<organism evidence="1 2">
    <name type="scientific">Chlamydomonas schloesseri</name>
    <dbReference type="NCBI Taxonomy" id="2026947"/>
    <lineage>
        <taxon>Eukaryota</taxon>
        <taxon>Viridiplantae</taxon>
        <taxon>Chlorophyta</taxon>
        <taxon>core chlorophytes</taxon>
        <taxon>Chlorophyceae</taxon>
        <taxon>CS clade</taxon>
        <taxon>Chlamydomonadales</taxon>
        <taxon>Chlamydomonadaceae</taxon>
        <taxon>Chlamydomonas</taxon>
    </lineage>
</organism>
<keyword evidence="2" id="KW-1185">Reference proteome</keyword>